<evidence type="ECO:0000256" key="5">
    <source>
        <dbReference type="ARBA" id="ARBA00022448"/>
    </source>
</evidence>
<evidence type="ECO:0000256" key="6">
    <source>
        <dbReference type="ARBA" id="ARBA00022475"/>
    </source>
</evidence>
<keyword evidence="10 12" id="KW-1133">Transmembrane helix</keyword>
<proteinExistence type="inferred from homology"/>
<keyword evidence="7" id="KW-0997">Cell inner membrane</keyword>
<comment type="function">
    <text evidence="1">Required for the export of heme to the periplasm for the biogenesis of c-type cytochromes.</text>
</comment>
<dbReference type="GO" id="GO:0017004">
    <property type="term" value="P:cytochrome complex assembly"/>
    <property type="evidence" value="ECO:0007669"/>
    <property type="project" value="UniProtKB-KW"/>
</dbReference>
<evidence type="ECO:0000256" key="10">
    <source>
        <dbReference type="ARBA" id="ARBA00022989"/>
    </source>
</evidence>
<dbReference type="AlphaFoldDB" id="A0A7W8NF42"/>
<keyword evidence="14" id="KW-1185">Reference proteome</keyword>
<evidence type="ECO:0000313" key="14">
    <source>
        <dbReference type="Proteomes" id="UP000552709"/>
    </source>
</evidence>
<gene>
    <name evidence="13" type="ORF">HNQ08_000693</name>
</gene>
<comment type="caution">
    <text evidence="13">The sequence shown here is derived from an EMBL/GenBank/DDBJ whole genome shotgun (WGS) entry which is preliminary data.</text>
</comment>
<sequence>MDKYSVYVIVVYAVTFVLLLGYLVWLWARLRAVRDETGEAPR</sequence>
<evidence type="ECO:0000256" key="3">
    <source>
        <dbReference type="ARBA" id="ARBA00008741"/>
    </source>
</evidence>
<evidence type="ECO:0000256" key="11">
    <source>
        <dbReference type="ARBA" id="ARBA00023136"/>
    </source>
</evidence>
<organism evidence="13 14">
    <name type="scientific">Deinococcus humi</name>
    <dbReference type="NCBI Taxonomy" id="662880"/>
    <lineage>
        <taxon>Bacteria</taxon>
        <taxon>Thermotogati</taxon>
        <taxon>Deinococcota</taxon>
        <taxon>Deinococci</taxon>
        <taxon>Deinococcales</taxon>
        <taxon>Deinococcaceae</taxon>
        <taxon>Deinococcus</taxon>
    </lineage>
</organism>
<evidence type="ECO:0000313" key="13">
    <source>
        <dbReference type="EMBL" id="MBB5361622.1"/>
    </source>
</evidence>
<comment type="subcellular location">
    <subcellularLocation>
        <location evidence="2">Cell inner membrane</location>
        <topology evidence="2">Single-pass membrane protein</topology>
    </subcellularLocation>
</comment>
<protein>
    <recommendedName>
        <fullName evidence="4">Heme exporter protein D</fullName>
    </recommendedName>
</protein>
<evidence type="ECO:0000256" key="9">
    <source>
        <dbReference type="ARBA" id="ARBA00022748"/>
    </source>
</evidence>
<reference evidence="13 14" key="1">
    <citation type="submission" date="2020-08" db="EMBL/GenBank/DDBJ databases">
        <title>Genomic Encyclopedia of Type Strains, Phase IV (KMG-IV): sequencing the most valuable type-strain genomes for metagenomic binning, comparative biology and taxonomic classification.</title>
        <authorList>
            <person name="Goeker M."/>
        </authorList>
    </citation>
    <scope>NUCLEOTIDE SEQUENCE [LARGE SCALE GENOMIC DNA]</scope>
    <source>
        <strain evidence="13 14">DSM 27939</strain>
    </source>
</reference>
<evidence type="ECO:0000256" key="7">
    <source>
        <dbReference type="ARBA" id="ARBA00022519"/>
    </source>
</evidence>
<dbReference type="GO" id="GO:0005886">
    <property type="term" value="C:plasma membrane"/>
    <property type="evidence" value="ECO:0007669"/>
    <property type="project" value="UniProtKB-SubCell"/>
</dbReference>
<keyword evidence="5" id="KW-0813">Transport</keyword>
<keyword evidence="8 12" id="KW-0812">Transmembrane</keyword>
<dbReference type="GO" id="GO:0015886">
    <property type="term" value="P:heme transport"/>
    <property type="evidence" value="ECO:0007669"/>
    <property type="project" value="InterPro"/>
</dbReference>
<dbReference type="NCBIfam" id="TIGR03141">
    <property type="entry name" value="cytochro_ccmD"/>
    <property type="match status" value="1"/>
</dbReference>
<evidence type="ECO:0000256" key="1">
    <source>
        <dbReference type="ARBA" id="ARBA00002442"/>
    </source>
</evidence>
<dbReference type="InterPro" id="IPR007078">
    <property type="entry name" value="Haem_export_protD_CcmD"/>
</dbReference>
<keyword evidence="9" id="KW-0201">Cytochrome c-type biogenesis</keyword>
<evidence type="ECO:0000256" key="8">
    <source>
        <dbReference type="ARBA" id="ARBA00022692"/>
    </source>
</evidence>
<feature type="transmembrane region" description="Helical" evidence="12">
    <location>
        <begin position="6"/>
        <end position="28"/>
    </location>
</feature>
<evidence type="ECO:0000256" key="4">
    <source>
        <dbReference type="ARBA" id="ARBA00016461"/>
    </source>
</evidence>
<keyword evidence="11 12" id="KW-0472">Membrane</keyword>
<name>A0A7W8NF42_9DEIO</name>
<dbReference type="EMBL" id="JACHFL010000001">
    <property type="protein sequence ID" value="MBB5361622.1"/>
    <property type="molecule type" value="Genomic_DNA"/>
</dbReference>
<evidence type="ECO:0000256" key="12">
    <source>
        <dbReference type="SAM" id="Phobius"/>
    </source>
</evidence>
<accession>A0A7W8NF42</accession>
<dbReference type="RefSeq" id="WP_184127669.1">
    <property type="nucleotide sequence ID" value="NZ_JACHFL010000001.1"/>
</dbReference>
<comment type="similarity">
    <text evidence="3">Belongs to the CcmD/CycX/HelD family.</text>
</comment>
<keyword evidence="6" id="KW-1003">Cell membrane</keyword>
<dbReference type="Proteomes" id="UP000552709">
    <property type="component" value="Unassembled WGS sequence"/>
</dbReference>
<evidence type="ECO:0000256" key="2">
    <source>
        <dbReference type="ARBA" id="ARBA00004377"/>
    </source>
</evidence>